<evidence type="ECO:0000313" key="3">
    <source>
        <dbReference type="EMBL" id="OGK37771.1"/>
    </source>
</evidence>
<keyword evidence="1" id="KW-0238">DNA-binding</keyword>
<name>A0A1F7I309_9BACT</name>
<protein>
    <recommendedName>
        <fullName evidence="2">SpoVT-AbrB domain-containing protein</fullName>
    </recommendedName>
</protein>
<reference evidence="3 4" key="1">
    <citation type="journal article" date="2016" name="Nat. Commun.">
        <title>Thousands of microbial genomes shed light on interconnected biogeochemical processes in an aquifer system.</title>
        <authorList>
            <person name="Anantharaman K."/>
            <person name="Brown C.T."/>
            <person name="Hug L.A."/>
            <person name="Sharon I."/>
            <person name="Castelle C.J."/>
            <person name="Probst A.J."/>
            <person name="Thomas B.C."/>
            <person name="Singh A."/>
            <person name="Wilkins M.J."/>
            <person name="Karaoz U."/>
            <person name="Brodie E.L."/>
            <person name="Williams K.H."/>
            <person name="Hubbard S.S."/>
            <person name="Banfield J.F."/>
        </authorList>
    </citation>
    <scope>NUCLEOTIDE SEQUENCE [LARGE SCALE GENOMIC DNA]</scope>
</reference>
<dbReference type="PROSITE" id="PS51740">
    <property type="entry name" value="SPOVT_ABRB"/>
    <property type="match status" value="1"/>
</dbReference>
<dbReference type="SUPFAM" id="SSF89447">
    <property type="entry name" value="AbrB/MazE/MraZ-like"/>
    <property type="match status" value="1"/>
</dbReference>
<gene>
    <name evidence="3" type="ORF">A3F03_01645</name>
</gene>
<dbReference type="SMART" id="SM00966">
    <property type="entry name" value="SpoVT_AbrB"/>
    <property type="match status" value="1"/>
</dbReference>
<dbReference type="AlphaFoldDB" id="A0A1F7I309"/>
<organism evidence="3 4">
    <name type="scientific">Candidatus Roizmanbacteria bacterium RIFCSPHIGHO2_12_FULL_41_11</name>
    <dbReference type="NCBI Taxonomy" id="1802052"/>
    <lineage>
        <taxon>Bacteria</taxon>
        <taxon>Candidatus Roizmaniibacteriota</taxon>
    </lineage>
</organism>
<comment type="caution">
    <text evidence="3">The sequence shown here is derived from an EMBL/GenBank/DDBJ whole genome shotgun (WGS) entry which is preliminary data.</text>
</comment>
<sequence length="83" mass="9341">MTYTVSITSQGQLSIPVSIRRILDLDKTKKALLSLEKGRVIIEPVKDLLELGGSLKTTKKALSNQQLHEFVEQSATDEFRKKK</sequence>
<evidence type="ECO:0000313" key="4">
    <source>
        <dbReference type="Proteomes" id="UP000176803"/>
    </source>
</evidence>
<dbReference type="InterPro" id="IPR037914">
    <property type="entry name" value="SpoVT-AbrB_sf"/>
</dbReference>
<proteinExistence type="predicted"/>
<accession>A0A1F7I309</accession>
<dbReference type="InterPro" id="IPR007159">
    <property type="entry name" value="SpoVT-AbrB_dom"/>
</dbReference>
<feature type="domain" description="SpoVT-AbrB" evidence="2">
    <location>
        <begin position="2"/>
        <end position="47"/>
    </location>
</feature>
<dbReference type="GO" id="GO:0003677">
    <property type="term" value="F:DNA binding"/>
    <property type="evidence" value="ECO:0007669"/>
    <property type="project" value="UniProtKB-UniRule"/>
</dbReference>
<evidence type="ECO:0000256" key="1">
    <source>
        <dbReference type="PROSITE-ProRule" id="PRU01076"/>
    </source>
</evidence>
<dbReference type="EMBL" id="MGAC01000032">
    <property type="protein sequence ID" value="OGK37771.1"/>
    <property type="molecule type" value="Genomic_DNA"/>
</dbReference>
<dbReference type="Proteomes" id="UP000176803">
    <property type="component" value="Unassembled WGS sequence"/>
</dbReference>
<evidence type="ECO:0000259" key="2">
    <source>
        <dbReference type="PROSITE" id="PS51740"/>
    </source>
</evidence>